<evidence type="ECO:0000259" key="10">
    <source>
        <dbReference type="Pfam" id="PF01435"/>
    </source>
</evidence>
<dbReference type="InterPro" id="IPR001915">
    <property type="entry name" value="Peptidase_M48"/>
</dbReference>
<comment type="caution">
    <text evidence="12">The sequence shown here is derived from an EMBL/GenBank/DDBJ whole genome shotgun (WGS) entry which is preliminary data.</text>
</comment>
<evidence type="ECO:0000256" key="9">
    <source>
        <dbReference type="SAM" id="Phobius"/>
    </source>
</evidence>
<dbReference type="InterPro" id="IPR032456">
    <property type="entry name" value="Peptidase_M48_N"/>
</dbReference>
<keyword evidence="5 8" id="KW-0482">Metalloprotease</keyword>
<feature type="binding site" evidence="7">
    <location>
        <position position="275"/>
    </location>
    <ligand>
        <name>Zn(2+)</name>
        <dbReference type="ChEBI" id="CHEBI:29105"/>
        <note>catalytic</note>
    </ligand>
</feature>
<dbReference type="InterPro" id="IPR027057">
    <property type="entry name" value="CAXX_Prtase_1"/>
</dbReference>
<feature type="domain" description="CAAX prenyl protease 1 N-terminal" evidence="11">
    <location>
        <begin position="44"/>
        <end position="201"/>
    </location>
</feature>
<evidence type="ECO:0000256" key="4">
    <source>
        <dbReference type="ARBA" id="ARBA00022833"/>
    </source>
</evidence>
<feature type="transmembrane region" description="Helical" evidence="9">
    <location>
        <begin position="149"/>
        <end position="166"/>
    </location>
</feature>
<feature type="transmembrane region" description="Helical" evidence="9">
    <location>
        <begin position="327"/>
        <end position="346"/>
    </location>
</feature>
<comment type="similarity">
    <text evidence="8">Belongs to the peptidase M48 family.</text>
</comment>
<evidence type="ECO:0000256" key="1">
    <source>
        <dbReference type="ARBA" id="ARBA00022670"/>
    </source>
</evidence>
<feature type="binding site" evidence="7">
    <location>
        <position position="355"/>
    </location>
    <ligand>
        <name>Zn(2+)</name>
        <dbReference type="ChEBI" id="CHEBI:29105"/>
        <note>catalytic</note>
    </ligand>
</feature>
<name>A0A7X3FHR3_9BACL</name>
<keyword evidence="9" id="KW-1133">Transmembrane helix</keyword>
<reference evidence="12 13" key="1">
    <citation type="journal article" date="2019" name="Microorganisms">
        <title>Paenibacillus lutrae sp. nov., A Chitinolytic Species Isolated from A River Otter in Castril Natural Park, Granada, Spain.</title>
        <authorList>
            <person name="Rodriguez M."/>
            <person name="Reina J.C."/>
            <person name="Bejar V."/>
            <person name="Llamas I."/>
        </authorList>
    </citation>
    <scope>NUCLEOTIDE SEQUENCE [LARGE SCALE GENOMIC DNA]</scope>
    <source>
        <strain evidence="12 13">N10</strain>
    </source>
</reference>
<comment type="cofactor">
    <cofactor evidence="7 8">
        <name>Zn(2+)</name>
        <dbReference type="ChEBI" id="CHEBI:29105"/>
    </cofactor>
    <text evidence="7 8">Binds 1 zinc ion per subunit.</text>
</comment>
<keyword evidence="2 7" id="KW-0479">Metal-binding</keyword>
<dbReference type="Proteomes" id="UP000490800">
    <property type="component" value="Unassembled WGS sequence"/>
</dbReference>
<keyword evidence="13" id="KW-1185">Reference proteome</keyword>
<dbReference type="GO" id="GO:0071586">
    <property type="term" value="P:CAAX-box protein processing"/>
    <property type="evidence" value="ECO:0007669"/>
    <property type="project" value="InterPro"/>
</dbReference>
<evidence type="ECO:0000256" key="7">
    <source>
        <dbReference type="PIRSR" id="PIRSR627057-2"/>
    </source>
</evidence>
<dbReference type="AlphaFoldDB" id="A0A7X3FHR3"/>
<feature type="active site" description="Proton donor" evidence="6">
    <location>
        <position position="359"/>
    </location>
</feature>
<dbReference type="CDD" id="cd07343">
    <property type="entry name" value="M48A_Zmpste24p_like"/>
    <property type="match status" value="1"/>
</dbReference>
<protein>
    <submittedName>
        <fullName evidence="12">M48 family metalloprotease</fullName>
    </submittedName>
</protein>
<proteinExistence type="inferred from homology"/>
<keyword evidence="9" id="KW-0472">Membrane</keyword>
<dbReference type="RefSeq" id="WP_157335206.1">
    <property type="nucleotide sequence ID" value="NZ_RHLK01000004.1"/>
</dbReference>
<gene>
    <name evidence="12" type="ORF">EDM21_10090</name>
</gene>
<dbReference type="GO" id="GO:0004222">
    <property type="term" value="F:metalloendopeptidase activity"/>
    <property type="evidence" value="ECO:0007669"/>
    <property type="project" value="InterPro"/>
</dbReference>
<keyword evidence="3 8" id="KW-0378">Hydrolase</keyword>
<feature type="transmembrane region" description="Helical" evidence="9">
    <location>
        <begin position="98"/>
        <end position="119"/>
    </location>
</feature>
<evidence type="ECO:0000256" key="6">
    <source>
        <dbReference type="PIRSR" id="PIRSR627057-1"/>
    </source>
</evidence>
<dbReference type="GO" id="GO:0046872">
    <property type="term" value="F:metal ion binding"/>
    <property type="evidence" value="ECO:0007669"/>
    <property type="project" value="UniProtKB-KW"/>
</dbReference>
<accession>A0A7X3FHR3</accession>
<sequence>MKRWMVVLILGFAVYAAGILMYFGWADIYSLPPEMLGTNVDPETFMSPDQIQRAEALSRVRSIVYFIETPLQLILMVLLVGISIRFRKTVERLTRRRVLQLGLFVLLFLSLVYALMLPFDYLMLLVERHYGVSNVATGTWLTDRAKNLGIEWVTSSLLFLGLLAIMRRSPRRWWVWVWMLSIPLLLFVQFIQPVIIEPLYNEFIPLREGPLKKELLRLAAESGISSENIYEVNMSERTNQLNAYVSGIGSNARVVLWDTTLEKLEPREILVVMAHEMGHYAERHIFWGSGFGLLLSFGLVWAGSRFYEVLIRNWGTSRGLSGPGDLAALPLLLAVVSLFTLLVTPLNNTASRLMEVRADRYAMRLTGDGAAAASAFQKLAATNLSPVTQPRLLQLFLGTHPTIEKRIRYFNQYKDTSAP</sequence>
<feature type="transmembrane region" description="Helical" evidence="9">
    <location>
        <begin position="63"/>
        <end position="86"/>
    </location>
</feature>
<evidence type="ECO:0000256" key="5">
    <source>
        <dbReference type="ARBA" id="ARBA00023049"/>
    </source>
</evidence>
<dbReference type="PANTHER" id="PTHR10120">
    <property type="entry name" value="CAAX PRENYL PROTEASE 1"/>
    <property type="match status" value="1"/>
</dbReference>
<organism evidence="12 13">
    <name type="scientific">Paenibacillus lutrae</name>
    <dbReference type="NCBI Taxonomy" id="2078573"/>
    <lineage>
        <taxon>Bacteria</taxon>
        <taxon>Bacillati</taxon>
        <taxon>Bacillota</taxon>
        <taxon>Bacilli</taxon>
        <taxon>Bacillales</taxon>
        <taxon>Paenibacillaceae</taxon>
        <taxon>Paenibacillus</taxon>
    </lineage>
</organism>
<keyword evidence="4 7" id="KW-0862">Zinc</keyword>
<feature type="transmembrane region" description="Helical" evidence="9">
    <location>
        <begin position="285"/>
        <end position="307"/>
    </location>
</feature>
<dbReference type="EMBL" id="RHLK01000004">
    <property type="protein sequence ID" value="MVO99877.1"/>
    <property type="molecule type" value="Genomic_DNA"/>
</dbReference>
<feature type="transmembrane region" description="Helical" evidence="9">
    <location>
        <begin position="173"/>
        <end position="196"/>
    </location>
</feature>
<feature type="transmembrane region" description="Helical" evidence="9">
    <location>
        <begin position="7"/>
        <end position="25"/>
    </location>
</feature>
<dbReference type="Pfam" id="PF16491">
    <property type="entry name" value="Peptidase_M48_N"/>
    <property type="match status" value="1"/>
</dbReference>
<evidence type="ECO:0000256" key="3">
    <source>
        <dbReference type="ARBA" id="ARBA00022801"/>
    </source>
</evidence>
<dbReference type="Pfam" id="PF01435">
    <property type="entry name" value="Peptidase_M48"/>
    <property type="match status" value="1"/>
</dbReference>
<feature type="domain" description="Peptidase M48" evidence="10">
    <location>
        <begin position="205"/>
        <end position="409"/>
    </location>
</feature>
<dbReference type="OrthoDB" id="9781930at2"/>
<dbReference type="Gene3D" id="3.30.2010.10">
    <property type="entry name" value="Metalloproteases ('zincins'), catalytic domain"/>
    <property type="match status" value="1"/>
</dbReference>
<feature type="active site" evidence="6">
    <location>
        <position position="276"/>
    </location>
</feature>
<evidence type="ECO:0000256" key="2">
    <source>
        <dbReference type="ARBA" id="ARBA00022723"/>
    </source>
</evidence>
<evidence type="ECO:0000259" key="11">
    <source>
        <dbReference type="Pfam" id="PF16491"/>
    </source>
</evidence>
<evidence type="ECO:0000256" key="8">
    <source>
        <dbReference type="RuleBase" id="RU003983"/>
    </source>
</evidence>
<evidence type="ECO:0000313" key="12">
    <source>
        <dbReference type="EMBL" id="MVO99877.1"/>
    </source>
</evidence>
<feature type="binding site" evidence="7">
    <location>
        <position position="279"/>
    </location>
    <ligand>
        <name>Zn(2+)</name>
        <dbReference type="ChEBI" id="CHEBI:29105"/>
        <note>catalytic</note>
    </ligand>
</feature>
<evidence type="ECO:0000313" key="13">
    <source>
        <dbReference type="Proteomes" id="UP000490800"/>
    </source>
</evidence>
<keyword evidence="9" id="KW-0812">Transmembrane</keyword>
<keyword evidence="1 8" id="KW-0645">Protease</keyword>